<reference evidence="1" key="2">
    <citation type="journal article" date="2015" name="Fish Shellfish Immunol.">
        <title>Early steps in the European eel (Anguilla anguilla)-Vibrio vulnificus interaction in the gills: Role of the RtxA13 toxin.</title>
        <authorList>
            <person name="Callol A."/>
            <person name="Pajuelo D."/>
            <person name="Ebbesson L."/>
            <person name="Teles M."/>
            <person name="MacKenzie S."/>
            <person name="Amaro C."/>
        </authorList>
    </citation>
    <scope>NUCLEOTIDE SEQUENCE</scope>
</reference>
<evidence type="ECO:0000313" key="1">
    <source>
        <dbReference type="EMBL" id="JAH95687.1"/>
    </source>
</evidence>
<accession>A0A0E9WYX0</accession>
<dbReference type="EMBL" id="GBXM01012890">
    <property type="protein sequence ID" value="JAH95687.1"/>
    <property type="molecule type" value="Transcribed_RNA"/>
</dbReference>
<organism evidence="1">
    <name type="scientific">Anguilla anguilla</name>
    <name type="common">European freshwater eel</name>
    <name type="synonym">Muraena anguilla</name>
    <dbReference type="NCBI Taxonomy" id="7936"/>
    <lineage>
        <taxon>Eukaryota</taxon>
        <taxon>Metazoa</taxon>
        <taxon>Chordata</taxon>
        <taxon>Craniata</taxon>
        <taxon>Vertebrata</taxon>
        <taxon>Euteleostomi</taxon>
        <taxon>Actinopterygii</taxon>
        <taxon>Neopterygii</taxon>
        <taxon>Teleostei</taxon>
        <taxon>Anguilliformes</taxon>
        <taxon>Anguillidae</taxon>
        <taxon>Anguilla</taxon>
    </lineage>
</organism>
<proteinExistence type="predicted"/>
<sequence>MLRTVSIIQELMRFLFRTSSPICQRLHIQLKTLQTKDRTGPWKNILIKQNPMSQFIPVTKRPLKGLKDSADPVQGGVVCIWEDYHKHLSNKTSLASRL</sequence>
<name>A0A0E9WYX0_ANGAN</name>
<dbReference type="AlphaFoldDB" id="A0A0E9WYX0"/>
<protein>
    <submittedName>
        <fullName evidence="1">Uncharacterized protein</fullName>
    </submittedName>
</protein>
<reference evidence="1" key="1">
    <citation type="submission" date="2014-11" db="EMBL/GenBank/DDBJ databases">
        <authorList>
            <person name="Amaro Gonzalez C."/>
        </authorList>
    </citation>
    <scope>NUCLEOTIDE SEQUENCE</scope>
</reference>